<protein>
    <submittedName>
        <fullName evidence="1">Uncharacterized protein</fullName>
    </submittedName>
</protein>
<name>A0ACD3RGJ7_LARCR</name>
<comment type="caution">
    <text evidence="1">The sequence shown here is derived from an EMBL/GenBank/DDBJ whole genome shotgun (WGS) entry which is preliminary data.</text>
</comment>
<proteinExistence type="predicted"/>
<sequence>MDDECRGAFRMCSFCSALFIFHGQRVRDCPQTSSGFIRVSKELRNKDEYSQVLFSGFCRKVNRFNKSTDRGLLVTDKYIYKLEPKKQNKVLKRLPLDAFTGMSVTSGVDQMVALHTSAQDDVLLSLQRGELCPNQDRVGELVGTLVDHFTRIRKVQFPVKVCCSAVQIHMRGKPKNITVETKAGQTNADFKKSRDGFVLLRRCANIAKFTHPINHFLFSESLAELPRAMIRRQTAPITSVLAVKGPWMKSTLADCRARQKHNIVIISGAVQNEDACKSRLAALQRGFGNELERIYQWEYNMCPRAAVFFRLNPLRAHRPPGLVDAAGFPASLRHQPEGRTPEHSRIPEEYPKIPTVIVTGVQFLRKKSHKLSRVDVTGLVCLFAISQRVPGTCAEFDSMDRIRAPVEMRVTWPGSRARLWRNSYVIQLSD</sequence>
<dbReference type="Proteomes" id="UP000793456">
    <property type="component" value="Chromosome VI"/>
</dbReference>
<organism evidence="1 2">
    <name type="scientific">Larimichthys crocea</name>
    <name type="common">Large yellow croaker</name>
    <name type="synonym">Pseudosciaena crocea</name>
    <dbReference type="NCBI Taxonomy" id="215358"/>
    <lineage>
        <taxon>Eukaryota</taxon>
        <taxon>Metazoa</taxon>
        <taxon>Chordata</taxon>
        <taxon>Craniata</taxon>
        <taxon>Vertebrata</taxon>
        <taxon>Euteleostomi</taxon>
        <taxon>Actinopterygii</taxon>
        <taxon>Neopterygii</taxon>
        <taxon>Teleostei</taxon>
        <taxon>Neoteleostei</taxon>
        <taxon>Acanthomorphata</taxon>
        <taxon>Eupercaria</taxon>
        <taxon>Sciaenidae</taxon>
        <taxon>Larimichthys</taxon>
    </lineage>
</organism>
<keyword evidence="2" id="KW-1185">Reference proteome</keyword>
<reference evidence="1" key="1">
    <citation type="submission" date="2018-11" db="EMBL/GenBank/DDBJ databases">
        <title>The sequence and de novo assembly of Larimichthys crocea genome using PacBio and Hi-C technologies.</title>
        <authorList>
            <person name="Xu P."/>
            <person name="Chen B."/>
            <person name="Zhou Z."/>
            <person name="Ke Q."/>
            <person name="Wu Y."/>
            <person name="Bai H."/>
            <person name="Pu F."/>
        </authorList>
    </citation>
    <scope>NUCLEOTIDE SEQUENCE</scope>
    <source>
        <tissue evidence="1">Muscle</tissue>
    </source>
</reference>
<gene>
    <name evidence="1" type="ORF">E3U43_010816</name>
</gene>
<dbReference type="EMBL" id="CM011679">
    <property type="protein sequence ID" value="TMS18490.1"/>
    <property type="molecule type" value="Genomic_DNA"/>
</dbReference>
<accession>A0ACD3RGJ7</accession>
<evidence type="ECO:0000313" key="1">
    <source>
        <dbReference type="EMBL" id="TMS18490.1"/>
    </source>
</evidence>
<evidence type="ECO:0000313" key="2">
    <source>
        <dbReference type="Proteomes" id="UP000793456"/>
    </source>
</evidence>